<keyword evidence="3" id="KW-1185">Reference proteome</keyword>
<gene>
    <name evidence="2" type="ORF">NHX12_026170</name>
</gene>
<feature type="non-terminal residue" evidence="2">
    <location>
        <position position="1"/>
    </location>
</feature>
<feature type="compositionally biased region" description="Gly residues" evidence="1">
    <location>
        <begin position="37"/>
        <end position="47"/>
    </location>
</feature>
<feature type="region of interest" description="Disordered" evidence="1">
    <location>
        <begin position="1"/>
        <end position="57"/>
    </location>
</feature>
<dbReference type="EMBL" id="JANIIK010000042">
    <property type="protein sequence ID" value="KAJ3606649.1"/>
    <property type="molecule type" value="Genomic_DNA"/>
</dbReference>
<sequence>NGRQHGSPEAPGAMERARRKDDGPRSGAFGDEPLGVSTGGRKTGALGGYADRKLETRGHDIRASRFPSCCHRSNLPHRCCFCRYADERRQSS</sequence>
<evidence type="ECO:0000256" key="1">
    <source>
        <dbReference type="SAM" id="MobiDB-lite"/>
    </source>
</evidence>
<dbReference type="Proteomes" id="UP001148018">
    <property type="component" value="Unassembled WGS sequence"/>
</dbReference>
<name>A0A9Q0EG22_9TELE</name>
<protein>
    <submittedName>
        <fullName evidence="2">Uncharacterized protein</fullName>
    </submittedName>
</protein>
<accession>A0A9Q0EG22</accession>
<proteinExistence type="predicted"/>
<evidence type="ECO:0000313" key="3">
    <source>
        <dbReference type="Proteomes" id="UP001148018"/>
    </source>
</evidence>
<feature type="compositionally biased region" description="Basic and acidic residues" evidence="1">
    <location>
        <begin position="15"/>
        <end position="24"/>
    </location>
</feature>
<comment type="caution">
    <text evidence="2">The sequence shown here is derived from an EMBL/GenBank/DDBJ whole genome shotgun (WGS) entry which is preliminary data.</text>
</comment>
<reference evidence="2" key="1">
    <citation type="submission" date="2022-07" db="EMBL/GenBank/DDBJ databases">
        <title>Chromosome-level genome of Muraenolepis orangiensis.</title>
        <authorList>
            <person name="Kim J."/>
        </authorList>
    </citation>
    <scope>NUCLEOTIDE SEQUENCE</scope>
    <source>
        <strain evidence="2">KU_S4_2022</strain>
        <tissue evidence="2">Muscle</tissue>
    </source>
</reference>
<dbReference type="AlphaFoldDB" id="A0A9Q0EG22"/>
<evidence type="ECO:0000313" key="2">
    <source>
        <dbReference type="EMBL" id="KAJ3606649.1"/>
    </source>
</evidence>
<organism evidence="2 3">
    <name type="scientific">Muraenolepis orangiensis</name>
    <name type="common">Patagonian moray cod</name>
    <dbReference type="NCBI Taxonomy" id="630683"/>
    <lineage>
        <taxon>Eukaryota</taxon>
        <taxon>Metazoa</taxon>
        <taxon>Chordata</taxon>
        <taxon>Craniata</taxon>
        <taxon>Vertebrata</taxon>
        <taxon>Euteleostomi</taxon>
        <taxon>Actinopterygii</taxon>
        <taxon>Neopterygii</taxon>
        <taxon>Teleostei</taxon>
        <taxon>Neoteleostei</taxon>
        <taxon>Acanthomorphata</taxon>
        <taxon>Zeiogadaria</taxon>
        <taxon>Gadariae</taxon>
        <taxon>Gadiformes</taxon>
        <taxon>Muraenolepidoidei</taxon>
        <taxon>Muraenolepididae</taxon>
        <taxon>Muraenolepis</taxon>
    </lineage>
</organism>